<dbReference type="InterPro" id="IPR029010">
    <property type="entry name" value="ThuA-like"/>
</dbReference>
<protein>
    <submittedName>
        <fullName evidence="2">Trehalose utilisation</fullName>
    </submittedName>
</protein>
<organism evidence="2 3">
    <name type="scientific">Maribacter arcticus</name>
    <dbReference type="NCBI Taxonomy" id="561365"/>
    <lineage>
        <taxon>Bacteria</taxon>
        <taxon>Pseudomonadati</taxon>
        <taxon>Bacteroidota</taxon>
        <taxon>Flavobacteriia</taxon>
        <taxon>Flavobacteriales</taxon>
        <taxon>Flavobacteriaceae</taxon>
        <taxon>Maribacter</taxon>
    </lineage>
</organism>
<dbReference type="Pfam" id="PF06283">
    <property type="entry name" value="ThuA"/>
    <property type="match status" value="1"/>
</dbReference>
<dbReference type="STRING" id="561365.SAMN05660866_00271"/>
<sequence>MKKIIYLSVLLAFIACKENKHEKVATLPLVETPKQWLVFEGSKENAKHIVLVSGDEEYRSEEALPQLAKILSKHHGFKCTVLFAQNPDKPGIVNPNYVKNIPGLEALDSADMMIIFTRFRALPDEQMQHFQNFLLAGKPLIGIRTATHAFNFEKEDLTNFAHYSNGYTGNQLEWTDGFGRLVLGEKWHTHHGHHKHQSTRGVIAESAVSHSITNGIGNGDVWGPTDVYGVRLPLPGDSEPILLGQVINSNGDFDENDLFYGMKPSDNELATKNNEGLNVNDILMPIAWPKTYQIPEGKKGKAFTSTIGAATDILNESVRRLLINGVFWTMDLPVPEMANVSLVGNYKPSAFGFKKDEYWQDKKLEIISLQ</sequence>
<dbReference type="OrthoDB" id="189183at2"/>
<proteinExistence type="predicted"/>
<dbReference type="InterPro" id="IPR029062">
    <property type="entry name" value="Class_I_gatase-like"/>
</dbReference>
<dbReference type="Gene3D" id="3.40.50.880">
    <property type="match status" value="1"/>
</dbReference>
<dbReference type="RefSeq" id="WP_079510623.1">
    <property type="nucleotide sequence ID" value="NZ_FUYL01000001.1"/>
</dbReference>
<keyword evidence="3" id="KW-1185">Reference proteome</keyword>
<reference evidence="3" key="1">
    <citation type="submission" date="2017-02" db="EMBL/GenBank/DDBJ databases">
        <authorList>
            <person name="Varghese N."/>
            <person name="Submissions S."/>
        </authorList>
    </citation>
    <scope>NUCLEOTIDE SEQUENCE [LARGE SCALE GENOMIC DNA]</scope>
    <source>
        <strain evidence="3">DSM 23546</strain>
    </source>
</reference>
<feature type="domain" description="ThuA-like" evidence="1">
    <location>
        <begin position="65"/>
        <end position="329"/>
    </location>
</feature>
<gene>
    <name evidence="2" type="ORF">SAMN05660866_00271</name>
</gene>
<evidence type="ECO:0000313" key="3">
    <source>
        <dbReference type="Proteomes" id="UP000190339"/>
    </source>
</evidence>
<dbReference type="PROSITE" id="PS51257">
    <property type="entry name" value="PROKAR_LIPOPROTEIN"/>
    <property type="match status" value="1"/>
</dbReference>
<dbReference type="AlphaFoldDB" id="A0A1T4ZTG3"/>
<evidence type="ECO:0000313" key="2">
    <source>
        <dbReference type="EMBL" id="SKB25897.1"/>
    </source>
</evidence>
<dbReference type="SUPFAM" id="SSF52317">
    <property type="entry name" value="Class I glutamine amidotransferase-like"/>
    <property type="match status" value="1"/>
</dbReference>
<dbReference type="EMBL" id="FUYL01000001">
    <property type="protein sequence ID" value="SKB25897.1"/>
    <property type="molecule type" value="Genomic_DNA"/>
</dbReference>
<accession>A0A1T4ZTG3</accession>
<dbReference type="Proteomes" id="UP000190339">
    <property type="component" value="Unassembled WGS sequence"/>
</dbReference>
<evidence type="ECO:0000259" key="1">
    <source>
        <dbReference type="Pfam" id="PF06283"/>
    </source>
</evidence>
<name>A0A1T4ZTG3_9FLAO</name>